<evidence type="ECO:0000256" key="2">
    <source>
        <dbReference type="ARBA" id="ARBA00022692"/>
    </source>
</evidence>
<feature type="transmembrane region" description="Helical" evidence="7">
    <location>
        <begin position="272"/>
        <end position="289"/>
    </location>
</feature>
<dbReference type="PROSITE" id="PS50929">
    <property type="entry name" value="ABC_TM1F"/>
    <property type="match status" value="1"/>
</dbReference>
<keyword evidence="2 7" id="KW-0812">Transmembrane</keyword>
<evidence type="ECO:0000313" key="11">
    <source>
        <dbReference type="Proteomes" id="UP000654573"/>
    </source>
</evidence>
<dbReference type="EMBL" id="JACOOU010000001">
    <property type="protein sequence ID" value="MBC5671066.1"/>
    <property type="molecule type" value="Genomic_DNA"/>
</dbReference>
<dbReference type="InterPro" id="IPR039421">
    <property type="entry name" value="Type_1_exporter"/>
</dbReference>
<feature type="transmembrane region" description="Helical" evidence="7">
    <location>
        <begin position="154"/>
        <end position="175"/>
    </location>
</feature>
<keyword evidence="4 10" id="KW-0067">ATP-binding</keyword>
<gene>
    <name evidence="10" type="ORF">H8S76_02310</name>
</gene>
<keyword evidence="6 7" id="KW-0472">Membrane</keyword>
<dbReference type="InterPro" id="IPR003439">
    <property type="entry name" value="ABC_transporter-like_ATP-bd"/>
</dbReference>
<dbReference type="PROSITE" id="PS50893">
    <property type="entry name" value="ABC_TRANSPORTER_2"/>
    <property type="match status" value="1"/>
</dbReference>
<feature type="domain" description="ABC transporter" evidence="8">
    <location>
        <begin position="335"/>
        <end position="569"/>
    </location>
</feature>
<dbReference type="InterPro" id="IPR011527">
    <property type="entry name" value="ABC1_TM_dom"/>
</dbReference>
<dbReference type="InterPro" id="IPR003593">
    <property type="entry name" value="AAA+_ATPase"/>
</dbReference>
<evidence type="ECO:0000256" key="1">
    <source>
        <dbReference type="ARBA" id="ARBA00004651"/>
    </source>
</evidence>
<evidence type="ECO:0000256" key="3">
    <source>
        <dbReference type="ARBA" id="ARBA00022741"/>
    </source>
</evidence>
<dbReference type="SMART" id="SM00382">
    <property type="entry name" value="AAA"/>
    <property type="match status" value="1"/>
</dbReference>
<feature type="transmembrane region" description="Helical" evidence="7">
    <location>
        <begin position="239"/>
        <end position="266"/>
    </location>
</feature>
<dbReference type="PANTHER" id="PTHR43394:SF1">
    <property type="entry name" value="ATP-BINDING CASSETTE SUB-FAMILY B MEMBER 10, MITOCHONDRIAL"/>
    <property type="match status" value="1"/>
</dbReference>
<evidence type="ECO:0000256" key="7">
    <source>
        <dbReference type="SAM" id="Phobius"/>
    </source>
</evidence>
<dbReference type="CDD" id="cd18549">
    <property type="entry name" value="ABC_6TM_YwjA_like"/>
    <property type="match status" value="1"/>
</dbReference>
<dbReference type="PROSITE" id="PS00211">
    <property type="entry name" value="ABC_TRANSPORTER_1"/>
    <property type="match status" value="1"/>
</dbReference>
<evidence type="ECO:0000259" key="8">
    <source>
        <dbReference type="PROSITE" id="PS50893"/>
    </source>
</evidence>
<dbReference type="SUPFAM" id="SSF90123">
    <property type="entry name" value="ABC transporter transmembrane region"/>
    <property type="match status" value="1"/>
</dbReference>
<dbReference type="Proteomes" id="UP000654573">
    <property type="component" value="Unassembled WGS sequence"/>
</dbReference>
<feature type="transmembrane region" description="Helical" evidence="7">
    <location>
        <begin position="20"/>
        <end position="43"/>
    </location>
</feature>
<evidence type="ECO:0000256" key="6">
    <source>
        <dbReference type="ARBA" id="ARBA00023136"/>
    </source>
</evidence>
<dbReference type="InterPro" id="IPR027417">
    <property type="entry name" value="P-loop_NTPase"/>
</dbReference>
<proteinExistence type="predicted"/>
<evidence type="ECO:0000313" key="10">
    <source>
        <dbReference type="EMBL" id="MBC5671066.1"/>
    </source>
</evidence>
<dbReference type="PANTHER" id="PTHR43394">
    <property type="entry name" value="ATP-DEPENDENT PERMEASE MDL1, MITOCHONDRIAL"/>
    <property type="match status" value="1"/>
</dbReference>
<organism evidence="10 11">
    <name type="scientific">Blautia celeris</name>
    <dbReference type="NCBI Taxonomy" id="2763026"/>
    <lineage>
        <taxon>Bacteria</taxon>
        <taxon>Bacillati</taxon>
        <taxon>Bacillota</taxon>
        <taxon>Clostridia</taxon>
        <taxon>Lachnospirales</taxon>
        <taxon>Lachnospiraceae</taxon>
        <taxon>Blautia</taxon>
    </lineage>
</organism>
<dbReference type="Gene3D" id="1.20.1560.10">
    <property type="entry name" value="ABC transporter type 1, transmembrane domain"/>
    <property type="match status" value="1"/>
</dbReference>
<feature type="domain" description="ABC transmembrane type-1" evidence="9">
    <location>
        <begin position="19"/>
        <end position="301"/>
    </location>
</feature>
<keyword evidence="11" id="KW-1185">Reference proteome</keyword>
<evidence type="ECO:0000256" key="5">
    <source>
        <dbReference type="ARBA" id="ARBA00022989"/>
    </source>
</evidence>
<accession>A0ABR7F772</accession>
<comment type="subcellular location">
    <subcellularLocation>
        <location evidence="1">Cell membrane</location>
        <topology evidence="1">Multi-pass membrane protein</topology>
    </subcellularLocation>
</comment>
<evidence type="ECO:0000259" key="9">
    <source>
        <dbReference type="PROSITE" id="PS50929"/>
    </source>
</evidence>
<dbReference type="GO" id="GO:0005524">
    <property type="term" value="F:ATP binding"/>
    <property type="evidence" value="ECO:0007669"/>
    <property type="project" value="UniProtKB-KW"/>
</dbReference>
<keyword evidence="5 7" id="KW-1133">Transmembrane helix</keyword>
<feature type="transmembrane region" description="Helical" evidence="7">
    <location>
        <begin position="55"/>
        <end position="76"/>
    </location>
</feature>
<dbReference type="Gene3D" id="3.40.50.300">
    <property type="entry name" value="P-loop containing nucleotide triphosphate hydrolases"/>
    <property type="match status" value="1"/>
</dbReference>
<evidence type="ECO:0000256" key="4">
    <source>
        <dbReference type="ARBA" id="ARBA00022840"/>
    </source>
</evidence>
<dbReference type="Pfam" id="PF00664">
    <property type="entry name" value="ABC_membrane"/>
    <property type="match status" value="1"/>
</dbReference>
<keyword evidence="3" id="KW-0547">Nucleotide-binding</keyword>
<dbReference type="Pfam" id="PF00005">
    <property type="entry name" value="ABC_tran"/>
    <property type="match status" value="1"/>
</dbReference>
<dbReference type="InterPro" id="IPR036640">
    <property type="entry name" value="ABC1_TM_sf"/>
</dbReference>
<sequence>MEHFKKFCSYYMPYKKWMILDLFCAICSALINISFPVITDYAINTCLPEKNVKIFLVLMLSSIAAYFINGFLIYTVSYVGHNTGVQIQADIREDLFAHMQKLSFSFYDKNRVGNLMSRITTDLYEITELAHHGPEDALICSFTLLGAMAAMFILNWRLAVFVAFLIPLTAIYIGWREKVTISIVEDMQEKMGGVNSELETSLTGIRVTKAFCNEDFEKERFRRSNEKFRSAKKNYFKQLGIYMMGMDWIKSAMRLSIIFIGGLLYLKGQATFANLVSFNLFVMVLMTPIQKMIDFSEILIGGISGFRRFSKMMEEKPDINEQRQPVELEHPKGKITFHEVNFSYESSREILKEITFDIPSGTSMAFVGNSGAGKTTLCHLIPRFYDVTGGRVEIDDIDIRNISLKSLRENIGMVQQDVFIFPDTIMENIRYGRLSASDEEVIEAAKMAEIHDDIMDMKAGYQTYVGERGAMLSGGQKQRLSIARMFLKNPPIVLLDEATSALDSVTEMKIQEALDRLSKNKTMVLIAHRLSTIRNADTIAVIDQGRIVEMGSHEELMELEGQYSHYYKAQYHKEKEKEHGKNK</sequence>
<protein>
    <submittedName>
        <fullName evidence="10">ABC transporter ATP-binding protein</fullName>
    </submittedName>
</protein>
<reference evidence="10 11" key="1">
    <citation type="submission" date="2020-08" db="EMBL/GenBank/DDBJ databases">
        <title>Genome public.</title>
        <authorList>
            <person name="Liu C."/>
            <person name="Sun Q."/>
        </authorList>
    </citation>
    <scope>NUCLEOTIDE SEQUENCE [LARGE SCALE GENOMIC DNA]</scope>
    <source>
        <strain evidence="10 11">NSJ-34</strain>
    </source>
</reference>
<dbReference type="InterPro" id="IPR017871">
    <property type="entry name" value="ABC_transporter-like_CS"/>
</dbReference>
<comment type="caution">
    <text evidence="10">The sequence shown here is derived from an EMBL/GenBank/DDBJ whole genome shotgun (WGS) entry which is preliminary data.</text>
</comment>
<name>A0ABR7F772_9FIRM</name>
<dbReference type="RefSeq" id="WP_103731043.1">
    <property type="nucleotide sequence ID" value="NZ_JACOOU010000001.1"/>
</dbReference>
<dbReference type="SUPFAM" id="SSF52540">
    <property type="entry name" value="P-loop containing nucleoside triphosphate hydrolases"/>
    <property type="match status" value="1"/>
</dbReference>